<proteinExistence type="predicted"/>
<keyword evidence="5" id="KW-1185">Reference proteome</keyword>
<dbReference type="InterPro" id="IPR002869">
    <property type="entry name" value="Pyrv_flavodox_OxRed_cen"/>
</dbReference>
<dbReference type="Gene3D" id="3.40.920.10">
    <property type="entry name" value="Pyruvate-ferredoxin oxidoreductase, PFOR, domain III"/>
    <property type="match status" value="1"/>
</dbReference>
<dbReference type="InterPro" id="IPR046667">
    <property type="entry name" value="DUF6537"/>
</dbReference>
<dbReference type="AlphaFoldDB" id="A0A0R3KXZ0"/>
<evidence type="ECO:0000313" key="5">
    <source>
        <dbReference type="Proteomes" id="UP000051913"/>
    </source>
</evidence>
<accession>A0A0R3KXZ0</accession>
<dbReference type="PANTHER" id="PTHR43854">
    <property type="entry name" value="INDOLEPYRUVATE OXIDOREDUCTASE SUBUNIT IORB"/>
    <property type="match status" value="1"/>
</dbReference>
<dbReference type="Proteomes" id="UP000051913">
    <property type="component" value="Unassembled WGS sequence"/>
</dbReference>
<comment type="caution">
    <text evidence="4">The sequence shown here is derived from an EMBL/GenBank/DDBJ whole genome shotgun (WGS) entry which is preliminary data.</text>
</comment>
<feature type="domain" description="DUF6537" evidence="3">
    <location>
        <begin position="266"/>
        <end position="469"/>
    </location>
</feature>
<protein>
    <submittedName>
        <fullName evidence="4">Uncharacterized protein</fullName>
    </submittedName>
</protein>
<evidence type="ECO:0000256" key="1">
    <source>
        <dbReference type="ARBA" id="ARBA00023002"/>
    </source>
</evidence>
<dbReference type="Pfam" id="PF20169">
    <property type="entry name" value="DUF6537"/>
    <property type="match status" value="1"/>
</dbReference>
<organism evidence="4 5">
    <name type="scientific">Bradyrhizobium valentinum</name>
    <dbReference type="NCBI Taxonomy" id="1518501"/>
    <lineage>
        <taxon>Bacteria</taxon>
        <taxon>Pseudomonadati</taxon>
        <taxon>Pseudomonadota</taxon>
        <taxon>Alphaproteobacteria</taxon>
        <taxon>Hyphomicrobiales</taxon>
        <taxon>Nitrobacteraceae</taxon>
        <taxon>Bradyrhizobium</taxon>
    </lineage>
</organism>
<dbReference type="Pfam" id="PF01558">
    <property type="entry name" value="POR"/>
    <property type="match status" value="1"/>
</dbReference>
<feature type="domain" description="Pyruvate/ketoisovalerate oxidoreductase catalytic" evidence="2">
    <location>
        <begin position="26"/>
        <end position="216"/>
    </location>
</feature>
<dbReference type="STRING" id="1518501.CQ10_09170"/>
<dbReference type="EMBL" id="LLXX01000182">
    <property type="protein sequence ID" value="KRQ97727.1"/>
    <property type="molecule type" value="Genomic_DNA"/>
</dbReference>
<dbReference type="GO" id="GO:0016903">
    <property type="term" value="F:oxidoreductase activity, acting on the aldehyde or oxo group of donors"/>
    <property type="evidence" value="ECO:0007669"/>
    <property type="project" value="InterPro"/>
</dbReference>
<name>A0A0R3KXZ0_9BRAD</name>
<evidence type="ECO:0000259" key="2">
    <source>
        <dbReference type="Pfam" id="PF01558"/>
    </source>
</evidence>
<evidence type="ECO:0000313" key="4">
    <source>
        <dbReference type="EMBL" id="KRQ97727.1"/>
    </source>
</evidence>
<dbReference type="InterPro" id="IPR019752">
    <property type="entry name" value="Pyrv/ketoisovalerate_OxRed_cat"/>
</dbReference>
<sequence length="514" mass="55562">MNVSLAPSSIGLSQARPITVAVLAMGGQGGGVLVDWIVALAERRGWFAQSTSVPGVAQRTGATIYYIEMIAPDAGKPGRHPVLSLMPAPGKVDIVIGAELMEAGRAILRGLVSPDRTLLIGSSHRSLAVIEKTAPGDGTADAGQVFDAANVAANRFIAFDMAEIADATGSVVSAVLFGALAGSGALPFTTEDFEATIRAAGIGVDASLRAFTAGRERAVAELKQYPKIKPAAKPPLAKRFPRLKPIGHADYDALVARARLLPEELHGIIAAGLQRVVDFQDVTYGSEYLDRLEAMPRDATGLLHSFAKYLAVAMAYDDVIRVADLKTRAGRFDRVRREVRAGDEQVLAITEFFHPRIEEMAGLLPPRLGEKVERSERLARLIDRGRKLRTTAPSSFLLLYCVAGLRRFRRGTLRHAREMRHLDDWAQRVRKFAANEPALATAVCEARRLVGGYSDTHSRGESKFDKVMQASERLAGRPDAAEWVQRLTKVALKDADGAELAGALRTVETLFEDA</sequence>
<dbReference type="NCBIfam" id="NF006179">
    <property type="entry name" value="PRK08312.1"/>
    <property type="match status" value="1"/>
</dbReference>
<dbReference type="PANTHER" id="PTHR43854:SF1">
    <property type="entry name" value="INDOLEPYRUVATE OXIDOREDUCTASE SUBUNIT IORB"/>
    <property type="match status" value="1"/>
</dbReference>
<reference evidence="4 5" key="1">
    <citation type="submission" date="2014-03" db="EMBL/GenBank/DDBJ databases">
        <title>Bradyrhizobium valentinum sp. nov., isolated from effective nodules of Lupinus mariae-josephae, a lupine endemic of basic-lime soils in Eastern Spain.</title>
        <authorList>
            <person name="Duran D."/>
            <person name="Rey L."/>
            <person name="Navarro A."/>
            <person name="Busquets A."/>
            <person name="Imperial J."/>
            <person name="Ruiz-Argueso T."/>
        </authorList>
    </citation>
    <scope>NUCLEOTIDE SEQUENCE [LARGE SCALE GENOMIC DNA]</scope>
    <source>
        <strain evidence="4 5">LmjM3</strain>
    </source>
</reference>
<dbReference type="InterPro" id="IPR052198">
    <property type="entry name" value="IorB_Oxidoreductase"/>
</dbReference>
<gene>
    <name evidence="4" type="ORF">CP49_17860</name>
</gene>
<dbReference type="RefSeq" id="WP_057854382.1">
    <property type="nucleotide sequence ID" value="NZ_LLXX01000182.1"/>
</dbReference>
<dbReference type="SUPFAM" id="SSF53323">
    <property type="entry name" value="Pyruvate-ferredoxin oxidoreductase, PFOR, domain III"/>
    <property type="match status" value="1"/>
</dbReference>
<keyword evidence="1" id="KW-0560">Oxidoreductase</keyword>
<evidence type="ECO:0000259" key="3">
    <source>
        <dbReference type="Pfam" id="PF20169"/>
    </source>
</evidence>